<accession>Q0K8V0</accession>
<protein>
    <submittedName>
        <fullName evidence="1">Hypothetical membrane associated protein</fullName>
    </submittedName>
</protein>
<organism evidence="1 2">
    <name type="scientific">Cupriavidus necator (strain ATCC 17699 / DSM 428 / KCTC 22496 / NCIMB 10442 / H16 / Stanier 337)</name>
    <name type="common">Ralstonia eutropha</name>
    <dbReference type="NCBI Taxonomy" id="381666"/>
    <lineage>
        <taxon>Bacteria</taxon>
        <taxon>Pseudomonadati</taxon>
        <taxon>Pseudomonadota</taxon>
        <taxon>Betaproteobacteria</taxon>
        <taxon>Burkholderiales</taxon>
        <taxon>Burkholderiaceae</taxon>
        <taxon>Cupriavidus</taxon>
    </lineage>
</organism>
<reference evidence="1 2" key="1">
    <citation type="journal article" date="2006" name="Nat. Biotechnol.">
        <title>Genome sequence of the bioplastic-producing 'Knallgas' bacterium Ralstonia eutropha H16.</title>
        <authorList>
            <person name="Pohlmann A."/>
            <person name="Fricke W.F."/>
            <person name="Reinecke F."/>
            <person name="Kusian B."/>
            <person name="Liesegang H."/>
            <person name="Cramm R."/>
            <person name="Eitinger T."/>
            <person name="Ewering C."/>
            <person name="Potter M."/>
            <person name="Schwartz E."/>
            <person name="Strittmatter A."/>
            <person name="Voss I."/>
            <person name="Gottschalk G."/>
            <person name="Steinbuechel A."/>
            <person name="Friedrich B."/>
            <person name="Bowien B."/>
        </authorList>
    </citation>
    <scope>NUCLEOTIDE SEQUENCE [LARGE SCALE GENOMIC DNA]</scope>
    <source>
        <strain evidence="2">ATCC 17699 / DSM 428 / KCTC 22496 / NCIMB 10442 / H16 / Stanier 337</strain>
    </source>
</reference>
<dbReference type="KEGG" id="reh:H16_A2483"/>
<name>Q0K8V0_CUPNH</name>
<dbReference type="Proteomes" id="UP000008210">
    <property type="component" value="Chromosome 1"/>
</dbReference>
<proteinExistence type="predicted"/>
<evidence type="ECO:0000313" key="1">
    <source>
        <dbReference type="EMBL" id="CAJ93571.1"/>
    </source>
</evidence>
<evidence type="ECO:0000313" key="2">
    <source>
        <dbReference type="Proteomes" id="UP000008210"/>
    </source>
</evidence>
<dbReference type="AlphaFoldDB" id="Q0K8V0"/>
<keyword evidence="2" id="KW-1185">Reference proteome</keyword>
<dbReference type="STRING" id="381666.H16_A2483"/>
<dbReference type="EMBL" id="AM260479">
    <property type="protein sequence ID" value="CAJ93571.1"/>
    <property type="molecule type" value="Genomic_DNA"/>
</dbReference>
<sequence length="158" mass="17327">MQSLKSQVHLNRQCRIAPSGRRSPLRLAARGPVRLDPGARRARDVASHRRFGLQNRGRFSPRLALAVAWQTAGCCGRAVGCVWATRKGCSSAASWSVPKVVRVDHVHSLAEAVRMRVQGKRTEHAVYLPVSCPDIAVIVQSGCSERALRVQQKCSKVP</sequence>
<dbReference type="HOGENOM" id="CLU_1666484_0_0_4"/>
<gene>
    <name evidence="1" type="ordered locus">H16_A2483</name>
</gene>